<dbReference type="SUPFAM" id="SSF55315">
    <property type="entry name" value="L30e-like"/>
    <property type="match status" value="1"/>
</dbReference>
<reference evidence="6 7" key="1">
    <citation type="journal article" date="2012" name="Nucleic Acids Res.">
        <title>Sequencing of the smallest Apicomplexan genome from the human pathogen Babesia microti.</title>
        <authorList>
            <person name="Cornillot E."/>
            <person name="Hadj-Kaddour K."/>
            <person name="Dassouli A."/>
            <person name="Noel B."/>
            <person name="Ranwez V."/>
            <person name="Vacherie B."/>
            <person name="Augagneur Y."/>
            <person name="Bres V."/>
            <person name="Duclos A."/>
            <person name="Randazzo S."/>
            <person name="Carcy B."/>
            <person name="Debierre-Grockiego F."/>
            <person name="Delbecq S."/>
            <person name="Moubri-Menage K."/>
            <person name="Shams-Eldin H."/>
            <person name="Usmani-Brown S."/>
            <person name="Bringaud F."/>
            <person name="Wincker P."/>
            <person name="Vivares C.P."/>
            <person name="Schwarz R.T."/>
            <person name="Schetters T.P."/>
            <person name="Krause P.J."/>
            <person name="Gorenflot A."/>
            <person name="Berry V."/>
            <person name="Barbe V."/>
            <person name="Ben Mamoun C."/>
        </authorList>
    </citation>
    <scope>NUCLEOTIDE SEQUENCE [LARGE SCALE GENOMIC DNA]</scope>
    <source>
        <strain evidence="6 7">RI</strain>
    </source>
</reference>
<evidence type="ECO:0000313" key="6">
    <source>
        <dbReference type="EMBL" id="CCF73487.1"/>
    </source>
</evidence>
<dbReference type="InterPro" id="IPR029064">
    <property type="entry name" value="Ribosomal_eL30-like_sf"/>
</dbReference>
<sequence length="143" mass="15616">MSDIDTSDLINANQDDEKVNDLPTAIQKVLRNSLSHNGLVRGLNETTKTIESGKALVCFISNSCSEPAYTKLINALCKEHNVPLIEIDGDSKTLGQWTGLCKIDPEGKPRNIVGTTSAAITNYGEDSEALNFLKRHLDTIMVK</sequence>
<dbReference type="GO" id="GO:0006412">
    <property type="term" value="P:translation"/>
    <property type="evidence" value="ECO:0007669"/>
    <property type="project" value="InterPro"/>
</dbReference>
<dbReference type="GO" id="GO:0005840">
    <property type="term" value="C:ribosome"/>
    <property type="evidence" value="ECO:0007669"/>
    <property type="project" value="UniProtKB-KW"/>
</dbReference>
<dbReference type="InterPro" id="IPR000530">
    <property type="entry name" value="Ribosomal_eS12"/>
</dbReference>
<dbReference type="InterPro" id="IPR047860">
    <property type="entry name" value="Ribosomal_eS12_CS"/>
</dbReference>
<dbReference type="OrthoDB" id="10249311at2759"/>
<dbReference type="PROSITE" id="PS01189">
    <property type="entry name" value="RIBOSOMAL_S12E"/>
    <property type="match status" value="1"/>
</dbReference>
<evidence type="ECO:0000256" key="1">
    <source>
        <dbReference type="ARBA" id="ARBA00005824"/>
    </source>
</evidence>
<name>I7J653_BABMR</name>
<evidence type="ECO:0000313" key="7">
    <source>
        <dbReference type="Proteomes" id="UP000002899"/>
    </source>
</evidence>
<dbReference type="OMA" id="DLGQWVG"/>
<dbReference type="InterPro" id="IPR004038">
    <property type="entry name" value="Ribosomal_eL8/eL30/eS12/Gad45"/>
</dbReference>
<keyword evidence="2 4" id="KW-0689">Ribosomal protein</keyword>
<accession>I7J653</accession>
<reference evidence="6 7" key="2">
    <citation type="journal article" date="2013" name="PLoS ONE">
        <title>Whole genome mapping and re-organization of the nuclear and mitochondrial genomes of Babesia microti isolates.</title>
        <authorList>
            <person name="Cornillot E."/>
            <person name="Dassouli A."/>
            <person name="Garg A."/>
            <person name="Pachikara N."/>
            <person name="Randazzo S."/>
            <person name="Depoix D."/>
            <person name="Carcy B."/>
            <person name="Delbecq S."/>
            <person name="Frutos R."/>
            <person name="Silva J.C."/>
            <person name="Sutton R."/>
            <person name="Krause P.J."/>
            <person name="Mamoun C.B."/>
        </authorList>
    </citation>
    <scope>NUCLEOTIDE SEQUENCE [LARGE SCALE GENOMIC DNA]</scope>
    <source>
        <strain evidence="6 7">RI</strain>
    </source>
</reference>
<dbReference type="GO" id="GO:1990904">
    <property type="term" value="C:ribonucleoprotein complex"/>
    <property type="evidence" value="ECO:0007669"/>
    <property type="project" value="UniProtKB-KW"/>
</dbReference>
<comment type="similarity">
    <text evidence="1 4">Belongs to the eukaryotic ribosomal protein eS12 family.</text>
</comment>
<dbReference type="GeneID" id="24424113"/>
<reference evidence="6 7" key="3">
    <citation type="journal article" date="2016" name="Sci. Rep.">
        <title>Genome-wide diversity and gene expression profiling of Babesia microti isolates identify polymorphic genes that mediate host-pathogen interactions.</title>
        <authorList>
            <person name="Silva J.C."/>
            <person name="Cornillot E."/>
            <person name="McCracken C."/>
            <person name="Usmani-Brown S."/>
            <person name="Dwivedi A."/>
            <person name="Ifeonu O.O."/>
            <person name="Crabtree J."/>
            <person name="Gotia H.T."/>
            <person name="Virji A.Z."/>
            <person name="Reynes C."/>
            <person name="Colinge J."/>
            <person name="Kumar V."/>
            <person name="Lawres L."/>
            <person name="Pazzi J.E."/>
            <person name="Pablo J.V."/>
            <person name="Hung C."/>
            <person name="Brancato J."/>
            <person name="Kumari P."/>
            <person name="Orvis J."/>
            <person name="Tretina K."/>
            <person name="Chibucos M."/>
            <person name="Ott S."/>
            <person name="Sadzewicz L."/>
            <person name="Sengamalay N."/>
            <person name="Shetty A.C."/>
            <person name="Su Q."/>
            <person name="Tallon L."/>
            <person name="Fraser C.M."/>
            <person name="Frutos R."/>
            <person name="Molina D.M."/>
            <person name="Krause P.J."/>
            <person name="Ben Mamoun C."/>
        </authorList>
    </citation>
    <scope>NUCLEOTIDE SEQUENCE [LARGE SCALE GENOMIC DNA]</scope>
    <source>
        <strain evidence="6 7">RI</strain>
    </source>
</reference>
<evidence type="ECO:0000256" key="4">
    <source>
        <dbReference type="RuleBase" id="RU000670"/>
    </source>
</evidence>
<dbReference type="Proteomes" id="UP000002899">
    <property type="component" value="Chromosome II"/>
</dbReference>
<feature type="domain" description="Ribosomal protein eL8/eL30/eS12/Gadd45" evidence="5">
    <location>
        <begin position="25"/>
        <end position="103"/>
    </location>
</feature>
<keyword evidence="7" id="KW-1185">Reference proteome</keyword>
<dbReference type="VEuPathDB" id="PiroplasmaDB:BMR1_02g01635"/>
<dbReference type="Pfam" id="PF01248">
    <property type="entry name" value="Ribosomal_L7Ae"/>
    <property type="match status" value="1"/>
</dbReference>
<evidence type="ECO:0000256" key="2">
    <source>
        <dbReference type="ARBA" id="ARBA00022980"/>
    </source>
</evidence>
<keyword evidence="3 4" id="KW-0687">Ribonucleoprotein</keyword>
<dbReference type="EMBL" id="FO082872">
    <property type="protein sequence ID" value="CCF73487.1"/>
    <property type="molecule type" value="Genomic_DNA"/>
</dbReference>
<evidence type="ECO:0000256" key="3">
    <source>
        <dbReference type="ARBA" id="ARBA00023274"/>
    </source>
</evidence>
<evidence type="ECO:0000259" key="5">
    <source>
        <dbReference type="Pfam" id="PF01248"/>
    </source>
</evidence>
<dbReference type="GO" id="GO:0003735">
    <property type="term" value="F:structural constituent of ribosome"/>
    <property type="evidence" value="ECO:0007669"/>
    <property type="project" value="InterPro"/>
</dbReference>
<dbReference type="RefSeq" id="XP_012648096.1">
    <property type="nucleotide sequence ID" value="XM_012792642.1"/>
</dbReference>
<protein>
    <recommendedName>
        <fullName evidence="4">40S ribosomal protein S12</fullName>
    </recommendedName>
</protein>
<proteinExistence type="inferred from homology"/>
<dbReference type="PANTHER" id="PTHR11843">
    <property type="entry name" value="40S RIBOSOMAL PROTEIN S12"/>
    <property type="match status" value="1"/>
</dbReference>
<dbReference type="KEGG" id="bmic:BMR1_02g01635"/>
<dbReference type="PRINTS" id="PR00972">
    <property type="entry name" value="RIBSOMALS12E"/>
</dbReference>
<organism evidence="6 7">
    <name type="scientific">Babesia microti (strain RI)</name>
    <dbReference type="NCBI Taxonomy" id="1133968"/>
    <lineage>
        <taxon>Eukaryota</taxon>
        <taxon>Sar</taxon>
        <taxon>Alveolata</taxon>
        <taxon>Apicomplexa</taxon>
        <taxon>Aconoidasida</taxon>
        <taxon>Piroplasmida</taxon>
        <taxon>Babesiidae</taxon>
        <taxon>Babesia</taxon>
    </lineage>
</organism>
<dbReference type="AlphaFoldDB" id="I7J653"/>
<gene>
    <name evidence="6" type="ORF">BMR1_02g01635</name>
</gene>
<dbReference type="Gene3D" id="3.30.1330.30">
    <property type="match status" value="1"/>
</dbReference>